<name>A0A5R9GRC8_9PROT</name>
<comment type="caution">
    <text evidence="1">The sequence shown here is derived from an EMBL/GenBank/DDBJ whole genome shotgun (WGS) entry which is preliminary data.</text>
</comment>
<keyword evidence="1" id="KW-0032">Aminotransferase</keyword>
<proteinExistence type="predicted"/>
<dbReference type="Gene3D" id="3.30.160.150">
    <property type="entry name" value="Lipoprotein like domain"/>
    <property type="match status" value="1"/>
</dbReference>
<reference evidence="1 2" key="1">
    <citation type="journal article" date="2019" name="Appl. Environ. Microbiol.">
        <title>Environmental Evidence and Genomic Insight of Iron-oxidizing Bacteria Preference Towards More Corrosion Resistant Stainless Steel at Higher Salinities.</title>
        <authorList>
            <person name="Garrison C.E."/>
            <person name="Price K.A."/>
            <person name="Field E.K."/>
        </authorList>
    </citation>
    <scope>NUCLEOTIDE SEQUENCE [LARGE SCALE GENOMIC DNA]</scope>
    <source>
        <strain evidence="1 2">P3</strain>
    </source>
</reference>
<organism evidence="1 2">
    <name type="scientific">Mariprofundus erugo</name>
    <dbReference type="NCBI Taxonomy" id="2528639"/>
    <lineage>
        <taxon>Bacteria</taxon>
        <taxon>Pseudomonadati</taxon>
        <taxon>Pseudomonadota</taxon>
        <taxon>Candidatius Mariprofundia</taxon>
        <taxon>Mariprofundales</taxon>
        <taxon>Mariprofundaceae</taxon>
        <taxon>Mariprofundus</taxon>
    </lineage>
</organism>
<gene>
    <name evidence="1" type="ORF">FEF65_02905</name>
</gene>
<sequence length="165" mass="17367">MRLLAVATGMLMLASCGYHLVGHGGGTGAIPADVHTLTVSGNADASVMSALRQRLGSDQYQLVEGMAVADQAHHALLHITIAPLVFVPSAYDATGIATQFHMIFSGSLMIEQDGKTVWQTGTISRDGDLFVSGGPASIDASRSRLLSDLQKQWVSDAIGRIRSGF</sequence>
<evidence type="ECO:0000313" key="1">
    <source>
        <dbReference type="EMBL" id="TLS68796.1"/>
    </source>
</evidence>
<keyword evidence="1" id="KW-0808">Transferase</keyword>
<protein>
    <submittedName>
        <fullName evidence="1">Adenosylmethionine-8-amino-7-oxononanoate aminotransferase</fullName>
    </submittedName>
</protein>
<dbReference type="Proteomes" id="UP000306585">
    <property type="component" value="Unassembled WGS sequence"/>
</dbReference>
<dbReference type="EMBL" id="VBRY01000002">
    <property type="protein sequence ID" value="TLS68796.1"/>
    <property type="molecule type" value="Genomic_DNA"/>
</dbReference>
<keyword evidence="2" id="KW-1185">Reference proteome</keyword>
<dbReference type="GO" id="GO:0008483">
    <property type="term" value="F:transaminase activity"/>
    <property type="evidence" value="ECO:0007669"/>
    <property type="project" value="UniProtKB-KW"/>
</dbReference>
<dbReference type="OrthoDB" id="5294212at2"/>
<dbReference type="AlphaFoldDB" id="A0A5R9GRC8"/>
<evidence type="ECO:0000313" key="2">
    <source>
        <dbReference type="Proteomes" id="UP000306585"/>
    </source>
</evidence>
<dbReference type="PROSITE" id="PS51257">
    <property type="entry name" value="PROKAR_LIPOPROTEIN"/>
    <property type="match status" value="1"/>
</dbReference>
<accession>A0A5R9GRC8</accession>